<dbReference type="CDD" id="cd00130">
    <property type="entry name" value="PAS"/>
    <property type="match status" value="1"/>
</dbReference>
<dbReference type="InterPro" id="IPR029016">
    <property type="entry name" value="GAF-like_dom_sf"/>
</dbReference>
<dbReference type="SUPFAM" id="SSF56112">
    <property type="entry name" value="Protein kinase-like (PK-like)"/>
    <property type="match status" value="1"/>
</dbReference>
<dbReference type="Proteomes" id="UP000002601">
    <property type="component" value="Chromosome"/>
</dbReference>
<evidence type="ECO:0000256" key="4">
    <source>
        <dbReference type="ARBA" id="ARBA00022679"/>
    </source>
</evidence>
<dbReference type="Pfam" id="PF00512">
    <property type="entry name" value="HisKA"/>
    <property type="match status" value="1"/>
</dbReference>
<dbReference type="PROSITE" id="PS50011">
    <property type="entry name" value="PROTEIN_KINASE_DOM"/>
    <property type="match status" value="1"/>
</dbReference>
<comment type="catalytic activity">
    <reaction evidence="1">
        <text>ATP + protein L-histidine = ADP + protein N-phospho-L-histidine.</text>
        <dbReference type="EC" id="2.7.13.3"/>
    </reaction>
</comment>
<dbReference type="SMART" id="SM00448">
    <property type="entry name" value="REC"/>
    <property type="match status" value="1"/>
</dbReference>
<dbReference type="InterPro" id="IPR027417">
    <property type="entry name" value="P-loop_NTPase"/>
</dbReference>
<keyword evidence="8" id="KW-0902">Two-component regulatory system</keyword>
<dbReference type="InterPro" id="IPR013767">
    <property type="entry name" value="PAS_fold"/>
</dbReference>
<dbReference type="InterPro" id="IPR005467">
    <property type="entry name" value="His_kinase_dom"/>
</dbReference>
<dbReference type="Gene3D" id="3.40.50.2300">
    <property type="match status" value="1"/>
</dbReference>
<dbReference type="GO" id="GO:0005524">
    <property type="term" value="F:ATP binding"/>
    <property type="evidence" value="ECO:0007669"/>
    <property type="project" value="UniProtKB-KW"/>
</dbReference>
<feature type="domain" description="Histidine kinase" evidence="13">
    <location>
        <begin position="1623"/>
        <end position="1840"/>
    </location>
</feature>
<dbReference type="Gene3D" id="3.30.565.10">
    <property type="entry name" value="Histidine kinase-like ATPase, C-terminal domain"/>
    <property type="match status" value="1"/>
</dbReference>
<evidence type="ECO:0000256" key="1">
    <source>
        <dbReference type="ARBA" id="ARBA00000085"/>
    </source>
</evidence>
<dbReference type="InterPro" id="IPR036890">
    <property type="entry name" value="HATPase_C_sf"/>
</dbReference>
<comment type="subunit">
    <text evidence="9">At low DSF concentrations, interacts with RpfF.</text>
</comment>
<dbReference type="InterPro" id="IPR011006">
    <property type="entry name" value="CheY-like_superfamily"/>
</dbReference>
<dbReference type="SUPFAM" id="SSF52540">
    <property type="entry name" value="P-loop containing nucleoside triphosphate hydrolases"/>
    <property type="match status" value="1"/>
</dbReference>
<dbReference type="SUPFAM" id="SSF47384">
    <property type="entry name" value="Homodimeric domain of signal transducing histidine kinase"/>
    <property type="match status" value="1"/>
</dbReference>
<dbReference type="InterPro" id="IPR000700">
    <property type="entry name" value="PAS-assoc_C"/>
</dbReference>
<dbReference type="CDD" id="cd14014">
    <property type="entry name" value="STKc_PknB_like"/>
    <property type="match status" value="1"/>
</dbReference>
<evidence type="ECO:0000259" key="12">
    <source>
        <dbReference type="PROSITE" id="PS50011"/>
    </source>
</evidence>
<dbReference type="SUPFAM" id="SSF48452">
    <property type="entry name" value="TPR-like"/>
    <property type="match status" value="1"/>
</dbReference>
<dbReference type="Pfam" id="PF01590">
    <property type="entry name" value="GAF"/>
    <property type="match status" value="1"/>
</dbReference>
<dbReference type="InterPro" id="IPR004358">
    <property type="entry name" value="Sig_transdc_His_kin-like_C"/>
</dbReference>
<evidence type="ECO:0000256" key="8">
    <source>
        <dbReference type="ARBA" id="ARBA00023012"/>
    </source>
</evidence>
<dbReference type="EMBL" id="CP001649">
    <property type="protein sequence ID" value="ACS78196.1"/>
    <property type="molecule type" value="Genomic_DNA"/>
</dbReference>
<dbReference type="InterPro" id="IPR001610">
    <property type="entry name" value="PAC"/>
</dbReference>
<dbReference type="STRING" id="526222.Desal_0125"/>
<evidence type="ECO:0000259" key="16">
    <source>
        <dbReference type="PROSITE" id="PS50113"/>
    </source>
</evidence>
<keyword evidence="18" id="KW-1185">Reference proteome</keyword>
<dbReference type="EC" id="2.7.13.3" evidence="2"/>
<dbReference type="PROSITE" id="PS50112">
    <property type="entry name" value="PAS"/>
    <property type="match status" value="1"/>
</dbReference>
<dbReference type="SUPFAM" id="SSF52172">
    <property type="entry name" value="CheY-like"/>
    <property type="match status" value="2"/>
</dbReference>
<dbReference type="InterPro" id="IPR003661">
    <property type="entry name" value="HisK_dim/P_dom"/>
</dbReference>
<dbReference type="InterPro" id="IPR053159">
    <property type="entry name" value="Hybrid_Histidine_Kinase"/>
</dbReference>
<dbReference type="HOGENOM" id="CLU_000445_34_1_7"/>
<evidence type="ECO:0000256" key="3">
    <source>
        <dbReference type="ARBA" id="ARBA00022553"/>
    </source>
</evidence>
<dbReference type="PROSITE" id="PS50109">
    <property type="entry name" value="HIS_KIN"/>
    <property type="match status" value="1"/>
</dbReference>
<protein>
    <recommendedName>
        <fullName evidence="10">Sensory/regulatory protein RpfC</fullName>
        <ecNumber evidence="2">2.7.13.3</ecNumber>
    </recommendedName>
</protein>
<dbReference type="InterPro" id="IPR036097">
    <property type="entry name" value="HisK_dim/P_sf"/>
</dbReference>
<evidence type="ECO:0000259" key="13">
    <source>
        <dbReference type="PROSITE" id="PS50109"/>
    </source>
</evidence>
<feature type="domain" description="PAS" evidence="15">
    <location>
        <begin position="1481"/>
        <end position="1520"/>
    </location>
</feature>
<dbReference type="Pfam" id="PF00989">
    <property type="entry name" value="PAS"/>
    <property type="match status" value="1"/>
</dbReference>
<dbReference type="Pfam" id="PF00072">
    <property type="entry name" value="Response_reg"/>
    <property type="match status" value="1"/>
</dbReference>
<dbReference type="CDD" id="cd16922">
    <property type="entry name" value="HATPase_EvgS-ArcB-TorS-like"/>
    <property type="match status" value="1"/>
</dbReference>
<evidence type="ECO:0000256" key="5">
    <source>
        <dbReference type="ARBA" id="ARBA00022741"/>
    </source>
</evidence>
<keyword evidence="4" id="KW-0808">Transferase</keyword>
<keyword evidence="6" id="KW-0418">Kinase</keyword>
<dbReference type="FunFam" id="3.30.565.10:FF:000010">
    <property type="entry name" value="Sensor histidine kinase RcsC"/>
    <property type="match status" value="1"/>
</dbReference>
<evidence type="ECO:0000313" key="17">
    <source>
        <dbReference type="EMBL" id="ACS78196.1"/>
    </source>
</evidence>
<feature type="domain" description="Protein kinase" evidence="12">
    <location>
        <begin position="7"/>
        <end position="273"/>
    </location>
</feature>
<keyword evidence="5" id="KW-0547">Nucleotide-binding</keyword>
<dbReference type="Gene3D" id="3.30.450.20">
    <property type="entry name" value="PAS domain"/>
    <property type="match status" value="1"/>
</dbReference>
<evidence type="ECO:0000256" key="9">
    <source>
        <dbReference type="ARBA" id="ARBA00064003"/>
    </source>
</evidence>
<dbReference type="FunFam" id="1.10.287.130:FF:000002">
    <property type="entry name" value="Two-component osmosensing histidine kinase"/>
    <property type="match status" value="1"/>
</dbReference>
<dbReference type="PANTHER" id="PTHR43642">
    <property type="entry name" value="HYBRID SIGNAL TRANSDUCTION HISTIDINE KINASE G"/>
    <property type="match status" value="1"/>
</dbReference>
<dbReference type="SMART" id="SM00086">
    <property type="entry name" value="PAC"/>
    <property type="match status" value="1"/>
</dbReference>
<sequence length="2133" mass="240269">MINLAGYENVTSLYEGNDMILCRAVRGYDDLPVLIKYPNSELPSPRLLTGLKNEYATSQEIGNTGIVPAVTLHRTDNSLALILEDKGYNLLSSLITKSTADLAQKLQIALRIASSISLVHTKGFLHRSIRPDSIAIAPDYREALLTNLQNSTRIADSFPQTSAEIISPDNIAYISPEQSGRVSTELDRRSDFYSLGITLFELFTGQKPFESRDDLELIHCHLAKEPPTPHSINPEIPSPLSAVIMKLLSKNPGDRYQSAHGIKQDLKACMNLIGSGNKFDQFTPGNQDISETFILSRKLFGRKEELNELKASFSKVVLGSCETIFISGEAGTGKSSLINSFSKHVYKDNGEFISGKFDQFRRNRPYSALIQAFKELLRKRLSSPTPVINAWKHRITSVLEQNASLINEVLPELELLIGKQPAPAELSPTESRDRFNLAFKNFIKVFPSIDKPLVLFLDDLQWADISTLQLIKRLLEDQETSHLMLICAYRTNLPMNEGIKSRIEEIEELSPKVSSLKLNRLKLHHVHGFISRTLKTDRKRTEELARMVYSRTGGNPLFVREYMLNMYRADLITFDNDKTRWEWDLNAIRNISMDGNLVELMAEKIMTQPPEGQDILKAASGIGCKFDLRILTSLVDLPEQITLDYLNMALHEGLIISDDGFTSLTDLKEQSGPYSLSFMHDRVQQAAYSMLDASEKTTLHHNIGRAMLAIYSADEIDEASFEIAAQYSLCISAITDPQERKEISMVFTKAGRKAKRSSAFETASRYLSTAALLIGSDGWETSYRTSFDLHLDWYECEFLNGSGKQAENVFKNMIGHSQNRKDTTKAQLSRMQLFSDQGRYHDAVKIGLDTLQHYDVIIPQLPGKTAIAAELLKTKAVLGKKKTLQLYNLPEMDSPDNLEVMRLLMHTIAPAYMFNKKLVFFIVLRMIRFSVKHGNGPYSSFGYMFYAMFLASKNFSFKKSKEFTRLAVELNKKFRNTELETKINTLRGGIHDHWHVPLQENINTLDKAFHSGLMNGDNTYARYAGYFAVQLKFMQGHSIEEVYSLAGRYLNFIQKNKNSLSSGAINLPLQMCKSMEGKTYTPGYLDDDNFREGSLLSIAKSSGSEVVEKWTATSKLITLSFFGYHTKAIEYVNNLYDNVEKALFGMYSVAIFHLLAIINMAALFNEESSKTRRTYLKRINHSLSRLEKWEKSCPENFRHLYLLGSAELARIKGNNSKAMGLYEEAISFSAKAGCNSFAALACELAGRFHFSIGGSRSAIAILAEACHYYEEWGASAKVQRLLNEYPQLHKVTETGFSHSDTTGENGPHSLDISAVLKASQAISGEIVLNRLLDKLMRIVIENAGAQKATLLLNNKNRLELTSHAFVSEHGITTKTNPDPDQELYCKSIVNYVLRSKDNIVLRDAGTQGPFSIDSYIIRNKPKSILAMPVINQQLMRGVLYLENNLSPGVFTDDRLEVLNLLCSQAAISIQNARLYSDLRDSETQHRTLLESINVGVFRAEADADGLLLKANRALAEMFGYRDWNEFRKTQVRTLYIEPQMHQKILDELLEGGIVRDREINMRKQDGTPIWVNMTASMERNGNKENCLEGVLEDITEKRKAQEFEKEKVAANAANKAKSDFLASMSHEIRTPMNAILGMADLLWESRLSKIQRNYVKIFRNAGENLLLLINDILDLSKIEAGQIDLEEIDFNLEELFEEIGSIFALRAQIKSVDFCWYIDPEVPRIITGDPTRLRQIIVNLVGNSLKFTEKGTIIFEAGITENGYLRFLVKDTGVGIPVEKMNSIFDTFSQADSSTTRNYGGTGLGLSICSRMVESMGGGIFVSSTEGEGADFSFTINAKFPIQPEEYIPLKNCAILLVDRECICRDYLSLSLSDLGAKVYSAESLGESSSFATEISYSAYENKVLLVGNPEGEDDRFEILKKLKHGPCQGWKLMMIMEAKPQPRATARAKQLCASYVHRPVHPQAIVEDLRYAQTCNIIPEDHEENEHELDSKQVEMIEVIESSQERTSSELSILLVEDSEDNRMVIDLFLKDTPYIITYAENGQEGLEQFKQGEFGIVLMDIQMPIMDGYEATKAIRQYEEENQLTPTPIMALTANAFQDDEQRALASGCTAHMAKPVKKKKLLRILKEYLG</sequence>
<dbReference type="Gene3D" id="3.40.50.300">
    <property type="entry name" value="P-loop containing nucleotide triphosphate hydrolases"/>
    <property type="match status" value="1"/>
</dbReference>
<dbReference type="KEGG" id="dsa:Desal_0125"/>
<evidence type="ECO:0000256" key="7">
    <source>
        <dbReference type="ARBA" id="ARBA00022840"/>
    </source>
</evidence>
<dbReference type="PANTHER" id="PTHR43642:SF1">
    <property type="entry name" value="HYBRID SIGNAL TRANSDUCTION HISTIDINE KINASE G"/>
    <property type="match status" value="1"/>
</dbReference>
<dbReference type="PRINTS" id="PR00344">
    <property type="entry name" value="BCTRLSENSOR"/>
</dbReference>
<dbReference type="InterPro" id="IPR000014">
    <property type="entry name" value="PAS"/>
</dbReference>
<feature type="modified residue" description="4-aspartylphosphate" evidence="11">
    <location>
        <position position="2062"/>
    </location>
</feature>
<dbReference type="InterPro" id="IPR003018">
    <property type="entry name" value="GAF"/>
</dbReference>
<feature type="domain" description="PAC" evidence="16">
    <location>
        <begin position="1555"/>
        <end position="1606"/>
    </location>
</feature>
<dbReference type="RefSeq" id="WP_012765722.1">
    <property type="nucleotide sequence ID" value="NC_012881.1"/>
</dbReference>
<dbReference type="InterPro" id="IPR041664">
    <property type="entry name" value="AAA_16"/>
</dbReference>
<feature type="domain" description="Response regulatory" evidence="14">
    <location>
        <begin position="2013"/>
        <end position="2132"/>
    </location>
</feature>
<reference evidence="17 18" key="1">
    <citation type="submission" date="2009-06" db="EMBL/GenBank/DDBJ databases">
        <title>Complete sequence of Desulfovibrio salexigens DSM 2638.</title>
        <authorList>
            <consortium name="US DOE Joint Genome Institute"/>
            <person name="Lucas S."/>
            <person name="Copeland A."/>
            <person name="Lapidus A."/>
            <person name="Glavina del Rio T."/>
            <person name="Tice H."/>
            <person name="Bruce D."/>
            <person name="Goodwin L."/>
            <person name="Pitluck S."/>
            <person name="Munk A.C."/>
            <person name="Brettin T."/>
            <person name="Detter J.C."/>
            <person name="Han C."/>
            <person name="Tapia R."/>
            <person name="Larimer F."/>
            <person name="Land M."/>
            <person name="Hauser L."/>
            <person name="Kyrpides N."/>
            <person name="Anderson I."/>
            <person name="Wall J.D."/>
            <person name="Arkin A.P."/>
            <person name="Dehal P."/>
            <person name="Chivian D."/>
            <person name="Giles B."/>
            <person name="Hazen T.C."/>
        </authorList>
    </citation>
    <scope>NUCLEOTIDE SEQUENCE [LARGE SCALE GENOMIC DNA]</scope>
    <source>
        <strain evidence="18">ATCC 14822 / DSM 2638 / NCIMB 8403 / VKM B-1763</strain>
    </source>
</reference>
<evidence type="ECO:0000259" key="15">
    <source>
        <dbReference type="PROSITE" id="PS50112"/>
    </source>
</evidence>
<dbReference type="SMART" id="SM00387">
    <property type="entry name" value="HATPase_c"/>
    <property type="match status" value="1"/>
</dbReference>
<organism evidence="17 18">
    <name type="scientific">Maridesulfovibrio salexigens (strain ATCC 14822 / DSM 2638 / NCIMB 8403 / VKM B-1763)</name>
    <name type="common">Desulfovibrio salexigens</name>
    <dbReference type="NCBI Taxonomy" id="526222"/>
    <lineage>
        <taxon>Bacteria</taxon>
        <taxon>Pseudomonadati</taxon>
        <taxon>Thermodesulfobacteriota</taxon>
        <taxon>Desulfovibrionia</taxon>
        <taxon>Desulfovibrionales</taxon>
        <taxon>Desulfovibrionaceae</taxon>
        <taxon>Maridesulfovibrio</taxon>
    </lineage>
</organism>
<dbReference type="CDD" id="cd00082">
    <property type="entry name" value="HisKA"/>
    <property type="match status" value="1"/>
</dbReference>
<dbReference type="SMART" id="SM00388">
    <property type="entry name" value="HisKA"/>
    <property type="match status" value="1"/>
</dbReference>
<evidence type="ECO:0000256" key="6">
    <source>
        <dbReference type="ARBA" id="ARBA00022777"/>
    </source>
</evidence>
<dbReference type="InterPro" id="IPR000719">
    <property type="entry name" value="Prot_kinase_dom"/>
</dbReference>
<dbReference type="SUPFAM" id="SSF55874">
    <property type="entry name" value="ATPase domain of HSP90 chaperone/DNA topoisomerase II/histidine kinase"/>
    <property type="match status" value="1"/>
</dbReference>
<dbReference type="InterPro" id="IPR001789">
    <property type="entry name" value="Sig_transdc_resp-reg_receiver"/>
</dbReference>
<name>C6BVI2_MARSD</name>
<evidence type="ECO:0000259" key="14">
    <source>
        <dbReference type="PROSITE" id="PS50110"/>
    </source>
</evidence>
<evidence type="ECO:0000313" key="18">
    <source>
        <dbReference type="Proteomes" id="UP000002601"/>
    </source>
</evidence>
<dbReference type="InterPro" id="IPR011009">
    <property type="entry name" value="Kinase-like_dom_sf"/>
</dbReference>
<dbReference type="InterPro" id="IPR035965">
    <property type="entry name" value="PAS-like_dom_sf"/>
</dbReference>
<dbReference type="Gene3D" id="1.10.510.10">
    <property type="entry name" value="Transferase(Phosphotransferase) domain 1"/>
    <property type="match status" value="1"/>
</dbReference>
<dbReference type="CDD" id="cd17546">
    <property type="entry name" value="REC_hyHK_CKI1_RcsC-like"/>
    <property type="match status" value="1"/>
</dbReference>
<evidence type="ECO:0000256" key="2">
    <source>
        <dbReference type="ARBA" id="ARBA00012438"/>
    </source>
</evidence>
<accession>C6BVI2</accession>
<dbReference type="SUPFAM" id="SSF55781">
    <property type="entry name" value="GAF domain-like"/>
    <property type="match status" value="1"/>
</dbReference>
<evidence type="ECO:0000256" key="11">
    <source>
        <dbReference type="PROSITE-ProRule" id="PRU00169"/>
    </source>
</evidence>
<dbReference type="Gene3D" id="1.10.287.130">
    <property type="match status" value="1"/>
</dbReference>
<dbReference type="SMART" id="SM00220">
    <property type="entry name" value="S_TKc"/>
    <property type="match status" value="1"/>
</dbReference>
<dbReference type="PROSITE" id="PS50110">
    <property type="entry name" value="RESPONSE_REGULATORY"/>
    <property type="match status" value="1"/>
</dbReference>
<dbReference type="NCBIfam" id="TIGR00229">
    <property type="entry name" value="sensory_box"/>
    <property type="match status" value="1"/>
</dbReference>
<keyword evidence="7" id="KW-0067">ATP-binding</keyword>
<dbReference type="Gene3D" id="3.30.450.40">
    <property type="match status" value="1"/>
</dbReference>
<proteinExistence type="predicted"/>
<dbReference type="eggNOG" id="COG3899">
    <property type="taxonomic scope" value="Bacteria"/>
</dbReference>
<gene>
    <name evidence="17" type="ordered locus">Desal_0125</name>
</gene>
<dbReference type="Pfam" id="PF02518">
    <property type="entry name" value="HATPase_c"/>
    <property type="match status" value="1"/>
</dbReference>
<dbReference type="PROSITE" id="PS50113">
    <property type="entry name" value="PAC"/>
    <property type="match status" value="1"/>
</dbReference>
<evidence type="ECO:0000256" key="10">
    <source>
        <dbReference type="ARBA" id="ARBA00068150"/>
    </source>
</evidence>
<dbReference type="InterPro" id="IPR003594">
    <property type="entry name" value="HATPase_dom"/>
</dbReference>
<dbReference type="GO" id="GO:0000155">
    <property type="term" value="F:phosphorelay sensor kinase activity"/>
    <property type="evidence" value="ECO:0007669"/>
    <property type="project" value="InterPro"/>
</dbReference>
<dbReference type="eggNOG" id="COG5002">
    <property type="taxonomic scope" value="Bacteria"/>
</dbReference>
<dbReference type="SUPFAM" id="SSF55785">
    <property type="entry name" value="PYP-like sensor domain (PAS domain)"/>
    <property type="match status" value="1"/>
</dbReference>
<dbReference type="Pfam" id="PF00069">
    <property type="entry name" value="Pkinase"/>
    <property type="match status" value="1"/>
</dbReference>
<dbReference type="Pfam" id="PF13191">
    <property type="entry name" value="AAA_16"/>
    <property type="match status" value="1"/>
</dbReference>
<dbReference type="InterPro" id="IPR011990">
    <property type="entry name" value="TPR-like_helical_dom_sf"/>
</dbReference>
<keyword evidence="3 11" id="KW-0597">Phosphoprotein</keyword>
<dbReference type="SMART" id="SM00065">
    <property type="entry name" value="GAF"/>
    <property type="match status" value="1"/>
</dbReference>